<keyword evidence="3" id="KW-1185">Reference proteome</keyword>
<protein>
    <submittedName>
        <fullName evidence="2">Uncharacterized protein</fullName>
    </submittedName>
</protein>
<dbReference type="AlphaFoldDB" id="A0A9N8KRR2"/>
<dbReference type="OrthoDB" id="7196183at2759"/>
<evidence type="ECO:0000313" key="2">
    <source>
        <dbReference type="EMBL" id="CAD0194299.1"/>
    </source>
</evidence>
<evidence type="ECO:0000256" key="1">
    <source>
        <dbReference type="SAM" id="MobiDB-lite"/>
    </source>
</evidence>
<reference evidence="2" key="1">
    <citation type="submission" date="2021-12" db="EMBL/GenBank/DDBJ databases">
        <authorList>
            <person name="King R."/>
        </authorList>
    </citation>
    <scope>NUCLEOTIDE SEQUENCE</scope>
</reference>
<organism evidence="2 3">
    <name type="scientific">Chrysodeixis includens</name>
    <name type="common">Soybean looper</name>
    <name type="synonym">Pseudoplusia includens</name>
    <dbReference type="NCBI Taxonomy" id="689277"/>
    <lineage>
        <taxon>Eukaryota</taxon>
        <taxon>Metazoa</taxon>
        <taxon>Ecdysozoa</taxon>
        <taxon>Arthropoda</taxon>
        <taxon>Hexapoda</taxon>
        <taxon>Insecta</taxon>
        <taxon>Pterygota</taxon>
        <taxon>Neoptera</taxon>
        <taxon>Endopterygota</taxon>
        <taxon>Lepidoptera</taxon>
        <taxon>Glossata</taxon>
        <taxon>Ditrysia</taxon>
        <taxon>Noctuoidea</taxon>
        <taxon>Noctuidae</taxon>
        <taxon>Plusiinae</taxon>
        <taxon>Chrysodeixis</taxon>
    </lineage>
</organism>
<dbReference type="Proteomes" id="UP001154114">
    <property type="component" value="Chromosome 1"/>
</dbReference>
<proteinExistence type="predicted"/>
<gene>
    <name evidence="2" type="ORF">CINC_LOCUS590</name>
</gene>
<name>A0A9N8KRR2_CHRIL</name>
<feature type="region of interest" description="Disordered" evidence="1">
    <location>
        <begin position="46"/>
        <end position="103"/>
    </location>
</feature>
<evidence type="ECO:0000313" key="3">
    <source>
        <dbReference type="Proteomes" id="UP001154114"/>
    </source>
</evidence>
<sequence>MQYSLADLDAIYRDPENLVFDIDPQEILEQGMIESQEVLDGSMFESRETHNHLLDSDDSKDEYSGETPVGLHADNFDIENMDIDVQADTLPDNKPSEPDFGTD</sequence>
<dbReference type="EMBL" id="LR824004">
    <property type="protein sequence ID" value="CAD0194299.1"/>
    <property type="molecule type" value="Genomic_DNA"/>
</dbReference>
<accession>A0A9N8KRR2</accession>
<feature type="compositionally biased region" description="Basic and acidic residues" evidence="1">
    <location>
        <begin position="46"/>
        <end position="63"/>
    </location>
</feature>